<keyword evidence="4" id="KW-1185">Reference proteome</keyword>
<feature type="transmembrane region" description="Helical" evidence="2">
    <location>
        <begin position="129"/>
        <end position="147"/>
    </location>
</feature>
<keyword evidence="2" id="KW-0812">Transmembrane</keyword>
<feature type="transmembrane region" description="Helical" evidence="2">
    <location>
        <begin position="289"/>
        <end position="306"/>
    </location>
</feature>
<reference evidence="3 4" key="1">
    <citation type="submission" date="2023-07" db="EMBL/GenBank/DDBJ databases">
        <title>Sequencing the genomes of 1000 actinobacteria strains.</title>
        <authorList>
            <person name="Klenk H.-P."/>
        </authorList>
    </citation>
    <scope>NUCLEOTIDE SEQUENCE [LARGE SCALE GENOMIC DNA]</scope>
    <source>
        <strain evidence="3 4">GD13</strain>
    </source>
</reference>
<dbReference type="Proteomes" id="UP001240447">
    <property type="component" value="Unassembled WGS sequence"/>
</dbReference>
<sequence length="330" mass="35163">MTQVKPPDPQQPAGPWDHLVTELQALRERQGQPSFQEIARRIQAQRMAQGQAEHSARVARSTVHFAFTKGRARINLGLVREIVEALGEDPGVVERWRAGPAVEPPPVDAPSDSQVPAPPAPEPSTPTATHTRAVLLLLLACLALNLAGREFVDFFRLPLHLDMVGTAVAAIALGPWRGAAVGVATNVIGVIGSGWISLPFALVNAAGALVWGYGVRRWRMGATFLRFFGLNLLTAAVCALVAIPILVAFVGPDLRPGHDVITQLVSETVDHFLVAVGFSNLMTSIGDKLLAGFFALVAVSALPLYLRRGVPLVGVAEHDGDHAGDLAERS</sequence>
<dbReference type="Gene3D" id="1.10.1760.20">
    <property type="match status" value="1"/>
</dbReference>
<feature type="transmembrane region" description="Helical" evidence="2">
    <location>
        <begin position="227"/>
        <end position="250"/>
    </location>
</feature>
<evidence type="ECO:0000313" key="4">
    <source>
        <dbReference type="Proteomes" id="UP001240447"/>
    </source>
</evidence>
<dbReference type="RefSeq" id="WP_306824846.1">
    <property type="nucleotide sequence ID" value="NZ_JAUSQM010000001.1"/>
</dbReference>
<evidence type="ECO:0000256" key="2">
    <source>
        <dbReference type="SAM" id="Phobius"/>
    </source>
</evidence>
<gene>
    <name evidence="3" type="ORF">J2S59_000880</name>
</gene>
<dbReference type="EMBL" id="JAUSQM010000001">
    <property type="protein sequence ID" value="MDP9821071.1"/>
    <property type="molecule type" value="Genomic_DNA"/>
</dbReference>
<keyword evidence="2" id="KW-0472">Membrane</keyword>
<comment type="caution">
    <text evidence="3">The sequence shown here is derived from an EMBL/GenBank/DDBJ whole genome shotgun (WGS) entry which is preliminary data.</text>
</comment>
<evidence type="ECO:0000313" key="3">
    <source>
        <dbReference type="EMBL" id="MDP9821071.1"/>
    </source>
</evidence>
<name>A0ABT9NL45_9ACTN</name>
<accession>A0ABT9NL45</accession>
<protein>
    <submittedName>
        <fullName evidence="3">Energy-coupling factor transport system substrate-specific component</fullName>
    </submittedName>
</protein>
<organism evidence="3 4">
    <name type="scientific">Nocardioides massiliensis</name>
    <dbReference type="NCBI Taxonomy" id="1325935"/>
    <lineage>
        <taxon>Bacteria</taxon>
        <taxon>Bacillati</taxon>
        <taxon>Actinomycetota</taxon>
        <taxon>Actinomycetes</taxon>
        <taxon>Propionibacteriales</taxon>
        <taxon>Nocardioidaceae</taxon>
        <taxon>Nocardioides</taxon>
    </lineage>
</organism>
<keyword evidence="2" id="KW-1133">Transmembrane helix</keyword>
<proteinExistence type="predicted"/>
<evidence type="ECO:0000256" key="1">
    <source>
        <dbReference type="SAM" id="MobiDB-lite"/>
    </source>
</evidence>
<feature type="region of interest" description="Disordered" evidence="1">
    <location>
        <begin position="98"/>
        <end position="127"/>
    </location>
</feature>
<feature type="transmembrane region" description="Helical" evidence="2">
    <location>
        <begin position="196"/>
        <end position="215"/>
    </location>
</feature>